<feature type="binding site" evidence="8">
    <location>
        <begin position="9"/>
        <end position="11"/>
    </location>
    <ligand>
        <name>4-CDP-2-C-methyl-D-erythritol 2-phosphate</name>
        <dbReference type="ChEBI" id="CHEBI:57919"/>
    </ligand>
</feature>
<comment type="pathway">
    <text evidence="2 8">Isoprenoid biosynthesis; isopentenyl diphosphate biosynthesis via DXP pathway; isopentenyl diphosphate from 1-deoxy-D-xylulose 5-phosphate: step 4/6.</text>
</comment>
<gene>
    <name evidence="8" type="primary">ispF</name>
    <name evidence="11" type="ORF">UR08_11280</name>
</gene>
<keyword evidence="5 8" id="KW-0479">Metal-binding</keyword>
<feature type="binding site" evidence="8">
    <location>
        <begin position="133"/>
        <end position="136"/>
    </location>
    <ligand>
        <name>4-CDP-2-C-methyl-D-erythritol 2-phosphate</name>
        <dbReference type="ChEBI" id="CHEBI:57919"/>
    </ligand>
</feature>
<feature type="binding site" evidence="8">
    <location>
        <position position="9"/>
    </location>
    <ligand>
        <name>a divalent metal cation</name>
        <dbReference type="ChEBI" id="CHEBI:60240"/>
    </ligand>
</feature>
<keyword evidence="7 8" id="KW-0456">Lyase</keyword>
<comment type="cofactor">
    <cofactor evidence="8">
        <name>a divalent metal cation</name>
        <dbReference type="ChEBI" id="CHEBI:60240"/>
    </cofactor>
    <text evidence="8">Binds 1 divalent metal cation per subunit.</text>
</comment>
<dbReference type="RefSeq" id="WP_115753727.1">
    <property type="nucleotide sequence ID" value="NZ_LARY01000002.1"/>
</dbReference>
<dbReference type="GO" id="GO:0008685">
    <property type="term" value="F:2-C-methyl-D-erythritol 2,4-cyclodiphosphate synthase activity"/>
    <property type="evidence" value="ECO:0007669"/>
    <property type="project" value="UniProtKB-UniRule"/>
</dbReference>
<feature type="binding site" evidence="8">
    <location>
        <begin position="62"/>
        <end position="66"/>
    </location>
    <ligand>
        <name>4-CDP-2-C-methyl-D-erythritol 2-phosphate</name>
        <dbReference type="ChEBI" id="CHEBI:57919"/>
    </ligand>
</feature>
<dbReference type="Pfam" id="PF02542">
    <property type="entry name" value="YgbB"/>
    <property type="match status" value="1"/>
</dbReference>
<comment type="similarity">
    <text evidence="3 8 9">Belongs to the IspF family.</text>
</comment>
<organism evidence="11 12">
    <name type="scientific">Listeria kieliensis</name>
    <dbReference type="NCBI Taxonomy" id="1621700"/>
    <lineage>
        <taxon>Bacteria</taxon>
        <taxon>Bacillati</taxon>
        <taxon>Bacillota</taxon>
        <taxon>Bacilli</taxon>
        <taxon>Bacillales</taxon>
        <taxon>Listeriaceae</taxon>
        <taxon>Listeria</taxon>
    </lineage>
</organism>
<feature type="binding site" evidence="8">
    <location>
        <position position="11"/>
    </location>
    <ligand>
        <name>a divalent metal cation</name>
        <dbReference type="ChEBI" id="CHEBI:60240"/>
    </ligand>
</feature>
<name>A0A3D8TS23_9LIST</name>
<dbReference type="InterPro" id="IPR036571">
    <property type="entry name" value="MECDP_synthase_sf"/>
</dbReference>
<dbReference type="NCBIfam" id="TIGR00151">
    <property type="entry name" value="ispF"/>
    <property type="match status" value="1"/>
</dbReference>
<proteinExistence type="inferred from homology"/>
<dbReference type="InterPro" id="IPR020555">
    <property type="entry name" value="MECDP_synthase_CS"/>
</dbReference>
<reference evidence="12" key="1">
    <citation type="submission" date="2015-04" db="EMBL/GenBank/DDBJ databases">
        <authorList>
            <person name="Schardt J."/>
            <person name="Mueller-Herbst S."/>
            <person name="Scherer S."/>
            <person name="Huptas C."/>
        </authorList>
    </citation>
    <scope>NUCLEOTIDE SEQUENCE [LARGE SCALE GENOMIC DNA]</scope>
    <source>
        <strain evidence="12">Kiel-L1</strain>
    </source>
</reference>
<dbReference type="CDD" id="cd00554">
    <property type="entry name" value="MECDP_synthase"/>
    <property type="match status" value="1"/>
</dbReference>
<dbReference type="AlphaFoldDB" id="A0A3D8TS23"/>
<keyword evidence="12" id="KW-1185">Reference proteome</keyword>
<evidence type="ECO:0000256" key="4">
    <source>
        <dbReference type="ARBA" id="ARBA00012579"/>
    </source>
</evidence>
<dbReference type="FunFam" id="3.30.1330.50:FF:000001">
    <property type="entry name" value="2-C-methyl-D-erythritol 2,4-cyclodiphosphate synthase"/>
    <property type="match status" value="1"/>
</dbReference>
<feature type="site" description="Transition state stabilizer" evidence="8">
    <location>
        <position position="134"/>
    </location>
</feature>
<evidence type="ECO:0000313" key="11">
    <source>
        <dbReference type="EMBL" id="RDX01477.1"/>
    </source>
</evidence>
<comment type="caution">
    <text evidence="11">The sequence shown here is derived from an EMBL/GenBank/DDBJ whole genome shotgun (WGS) entry which is preliminary data.</text>
</comment>
<dbReference type="GO" id="GO:0046872">
    <property type="term" value="F:metal ion binding"/>
    <property type="evidence" value="ECO:0007669"/>
    <property type="project" value="UniProtKB-KW"/>
</dbReference>
<feature type="binding site" evidence="8">
    <location>
        <position position="140"/>
    </location>
    <ligand>
        <name>4-CDP-2-C-methyl-D-erythritol 2-phosphate</name>
        <dbReference type="ChEBI" id="CHEBI:57919"/>
    </ligand>
</feature>
<dbReference type="EC" id="4.6.1.12" evidence="4 8"/>
<evidence type="ECO:0000256" key="3">
    <source>
        <dbReference type="ARBA" id="ARBA00008480"/>
    </source>
</evidence>
<keyword evidence="6 8" id="KW-0414">Isoprene biosynthesis</keyword>
<evidence type="ECO:0000259" key="10">
    <source>
        <dbReference type="Pfam" id="PF02542"/>
    </source>
</evidence>
<evidence type="ECO:0000256" key="5">
    <source>
        <dbReference type="ARBA" id="ARBA00022723"/>
    </source>
</evidence>
<feature type="site" description="Transition state stabilizer" evidence="8">
    <location>
        <position position="35"/>
    </location>
</feature>
<comment type="subunit">
    <text evidence="8">Homotrimer.</text>
</comment>
<feature type="binding site" evidence="8">
    <location>
        <position position="43"/>
    </location>
    <ligand>
        <name>a divalent metal cation</name>
        <dbReference type="ChEBI" id="CHEBI:60240"/>
    </ligand>
</feature>
<feature type="binding site" evidence="8">
    <location>
        <begin position="35"/>
        <end position="36"/>
    </location>
    <ligand>
        <name>4-CDP-2-C-methyl-D-erythritol 2-phosphate</name>
        <dbReference type="ChEBI" id="CHEBI:57919"/>
    </ligand>
</feature>
<dbReference type="InterPro" id="IPR003526">
    <property type="entry name" value="MECDP_synthase"/>
</dbReference>
<dbReference type="EMBL" id="LARY01000002">
    <property type="protein sequence ID" value="RDX01477.1"/>
    <property type="molecule type" value="Genomic_DNA"/>
</dbReference>
<comment type="function">
    <text evidence="8">Involved in the biosynthesis of isopentenyl diphosphate (IPP) and dimethylallyl diphosphate (DMAPP), two major building blocks of isoprenoid compounds. Catalyzes the conversion of 4-diphosphocytidyl-2-C-methyl-D-erythritol 2-phosphate (CDP-ME2P) to 2-C-methyl-D-erythritol 2,4-cyclodiphosphate (ME-CPP) with a corresponding release of cytidine 5-monophosphate (CMP).</text>
</comment>
<feature type="binding site" evidence="8">
    <location>
        <begin position="57"/>
        <end position="59"/>
    </location>
    <ligand>
        <name>4-CDP-2-C-methyl-D-erythritol 2-phosphate</name>
        <dbReference type="ChEBI" id="CHEBI:57919"/>
    </ligand>
</feature>
<evidence type="ECO:0000256" key="2">
    <source>
        <dbReference type="ARBA" id="ARBA00004709"/>
    </source>
</evidence>
<evidence type="ECO:0000313" key="12">
    <source>
        <dbReference type="Proteomes" id="UP000257055"/>
    </source>
</evidence>
<dbReference type="GO" id="GO:0019288">
    <property type="term" value="P:isopentenyl diphosphate biosynthetic process, methylerythritol 4-phosphate pathway"/>
    <property type="evidence" value="ECO:0007669"/>
    <property type="project" value="UniProtKB-UniRule"/>
</dbReference>
<feature type="binding site" evidence="8">
    <location>
        <begin position="101"/>
        <end position="107"/>
    </location>
    <ligand>
        <name>4-CDP-2-C-methyl-D-erythritol 2-phosphate</name>
        <dbReference type="ChEBI" id="CHEBI:57919"/>
    </ligand>
</feature>
<feature type="binding site" evidence="8">
    <location>
        <position position="143"/>
    </location>
    <ligand>
        <name>4-CDP-2-C-methyl-D-erythritol 2-phosphate</name>
        <dbReference type="ChEBI" id="CHEBI:57919"/>
    </ligand>
</feature>
<dbReference type="SUPFAM" id="SSF69765">
    <property type="entry name" value="IpsF-like"/>
    <property type="match status" value="1"/>
</dbReference>
<evidence type="ECO:0000256" key="1">
    <source>
        <dbReference type="ARBA" id="ARBA00000200"/>
    </source>
</evidence>
<sequence length="157" mass="17141">MIRIGQGYDVHQLVEGRKLIIGGIEIPHEKGLLGHSDADVLLHAITDAIIGAVAKRDIGHFFPDTDAAYKDADSAELLRKVFLEVNQEGYRLSNLDCTIIAEQPKMARHIDAMRARIAELLDAELDQVNVKATTSEKLGFAGRGEGITSLAVVLLEK</sequence>
<evidence type="ECO:0000256" key="7">
    <source>
        <dbReference type="ARBA" id="ARBA00023239"/>
    </source>
</evidence>
<protein>
    <recommendedName>
        <fullName evidence="4 8">2-C-methyl-D-erythritol 2,4-cyclodiphosphate synthase</fullName>
        <shortName evidence="8">MECDP-synthase</shortName>
        <shortName evidence="8">MECPP-synthase</shortName>
        <shortName evidence="8">MECPS</shortName>
        <ecNumber evidence="4 8">4.6.1.12</ecNumber>
    </recommendedName>
</protein>
<dbReference type="PANTHER" id="PTHR43181:SF1">
    <property type="entry name" value="2-C-METHYL-D-ERYTHRITOL 2,4-CYCLODIPHOSPHATE SYNTHASE, CHLOROPLASTIC"/>
    <property type="match status" value="1"/>
</dbReference>
<dbReference type="GO" id="GO:0016114">
    <property type="term" value="P:terpenoid biosynthetic process"/>
    <property type="evidence" value="ECO:0007669"/>
    <property type="project" value="InterPro"/>
</dbReference>
<feature type="domain" description="2-C-methyl-D-erythritol 2,4-cyclodiphosphate synthase" evidence="10">
    <location>
        <begin position="2"/>
        <end position="155"/>
    </location>
</feature>
<dbReference type="HAMAP" id="MF_00107">
    <property type="entry name" value="IspF"/>
    <property type="match status" value="1"/>
</dbReference>
<evidence type="ECO:0000256" key="9">
    <source>
        <dbReference type="RuleBase" id="RU004395"/>
    </source>
</evidence>
<comment type="catalytic activity">
    <reaction evidence="1 8 9">
        <text>4-CDP-2-C-methyl-D-erythritol 2-phosphate = 2-C-methyl-D-erythritol 2,4-cyclic diphosphate + CMP</text>
        <dbReference type="Rhea" id="RHEA:23864"/>
        <dbReference type="ChEBI" id="CHEBI:57919"/>
        <dbReference type="ChEBI" id="CHEBI:58483"/>
        <dbReference type="ChEBI" id="CHEBI:60377"/>
        <dbReference type="EC" id="4.6.1.12"/>
    </reaction>
</comment>
<evidence type="ECO:0000256" key="8">
    <source>
        <dbReference type="HAMAP-Rule" id="MF_00107"/>
    </source>
</evidence>
<dbReference type="PROSITE" id="PS01350">
    <property type="entry name" value="ISPF"/>
    <property type="match status" value="1"/>
</dbReference>
<dbReference type="Gene3D" id="3.30.1330.50">
    <property type="entry name" value="2-C-methyl-D-erythritol 2,4-cyclodiphosphate synthase"/>
    <property type="match status" value="1"/>
</dbReference>
<evidence type="ECO:0000256" key="6">
    <source>
        <dbReference type="ARBA" id="ARBA00023229"/>
    </source>
</evidence>
<dbReference type="Proteomes" id="UP000257055">
    <property type="component" value="Unassembled WGS sequence"/>
</dbReference>
<accession>A0A3D8TS23</accession>
<dbReference type="PANTHER" id="PTHR43181">
    <property type="entry name" value="2-C-METHYL-D-ERYTHRITOL 2,4-CYCLODIPHOSPHATE SYNTHASE, CHLOROPLASTIC"/>
    <property type="match status" value="1"/>
</dbReference>
<dbReference type="UniPathway" id="UPA00056">
    <property type="reaction ID" value="UER00095"/>
</dbReference>